<dbReference type="EMBL" id="CP124577">
    <property type="protein sequence ID" value="WZE67676.1"/>
    <property type="molecule type" value="Genomic_DNA"/>
</dbReference>
<dbReference type="AlphaFoldDB" id="A0AAU6RC24"/>
<accession>A0AAU6RC24</accession>
<proteinExistence type="predicted"/>
<evidence type="ECO:0000313" key="1">
    <source>
        <dbReference type="EMBL" id="WZE67676.1"/>
    </source>
</evidence>
<organism evidence="1">
    <name type="scientific">Macrococcus psychrotolerans</name>
    <dbReference type="NCBI Taxonomy" id="3039389"/>
    <lineage>
        <taxon>Bacteria</taxon>
        <taxon>Bacillati</taxon>
        <taxon>Bacillota</taxon>
        <taxon>Bacilli</taxon>
        <taxon>Bacillales</taxon>
        <taxon>Staphylococcaceae</taxon>
        <taxon>Macrococcus</taxon>
    </lineage>
</organism>
<dbReference type="RefSeq" id="WP_420494432.1">
    <property type="nucleotide sequence ID" value="NZ_CP124577.1"/>
</dbReference>
<gene>
    <name evidence="1" type="ORF">QA541_05265</name>
</gene>
<sequence>MNQQNNQPQRNLEKEVALLQQQLMMAVSDKVMLQAMLDDALEELDQIKNGNQEVAE</sequence>
<name>A0AAU6RC24_9STAP</name>
<protein>
    <submittedName>
        <fullName evidence="1">Uncharacterized protein</fullName>
    </submittedName>
</protein>
<reference evidence="1" key="1">
    <citation type="submission" date="2023-04" db="EMBL/GenBank/DDBJ databases">
        <title>Macrococci isolated from food, foodproducing animals, and human clinical materials.</title>
        <authorList>
            <person name="Maslanova I."/>
            <person name="Svec P."/>
            <person name="Sedlacek I."/>
            <person name="Novakova D."/>
            <person name="Keller J.E."/>
            <person name="Schwendener S."/>
            <person name="Finstrlova A."/>
            <person name="Botka T."/>
            <person name="Kovarovic V."/>
            <person name="Petras P."/>
            <person name="Perreten V."/>
            <person name="Pantucek R."/>
        </authorList>
    </citation>
    <scope>NUCLEOTIDE SEQUENCE</scope>
    <source>
        <strain evidence="1">NRL/St 21/332</strain>
    </source>
</reference>